<dbReference type="EMBL" id="OVEO01000004">
    <property type="protein sequence ID" value="SPQ95494.1"/>
    <property type="molecule type" value="Genomic_DNA"/>
</dbReference>
<dbReference type="GO" id="GO:0072686">
    <property type="term" value="C:mitotic spindle"/>
    <property type="evidence" value="ECO:0007669"/>
    <property type="project" value="TreeGrafter"/>
</dbReference>
<evidence type="ECO:0000256" key="3">
    <source>
        <dbReference type="ARBA" id="ARBA00022618"/>
    </source>
</evidence>
<dbReference type="SUPFAM" id="SSF75704">
    <property type="entry name" value="Mitotic arrest deficient-like 1, Mad1"/>
    <property type="match status" value="1"/>
</dbReference>
<protein>
    <recommendedName>
        <fullName evidence="12">Spindle assembly checkpoint component MAD1</fullName>
    </recommendedName>
</protein>
<keyword evidence="6" id="KW-0131">Cell cycle</keyword>
<reference evidence="8 10" key="1">
    <citation type="submission" date="2015-02" db="EMBL/GenBank/DDBJ databases">
        <authorList>
            <person name="Chooi Y.-H."/>
        </authorList>
    </citation>
    <scope>NUCLEOTIDE SEQUENCE [LARGE SCALE GENOMIC DNA]</scope>
    <source>
        <strain evidence="8">E3</strain>
    </source>
</reference>
<dbReference type="EMBL" id="CDSF01000144">
    <property type="protein sequence ID" value="CEP03260.1"/>
    <property type="molecule type" value="Genomic_DNA"/>
</dbReference>
<dbReference type="PANTHER" id="PTHR23168:SF0">
    <property type="entry name" value="MITOTIC SPINDLE ASSEMBLY CHECKPOINT PROTEIN MAD1"/>
    <property type="match status" value="1"/>
</dbReference>
<evidence type="ECO:0000256" key="1">
    <source>
        <dbReference type="ARBA" id="ARBA00004123"/>
    </source>
</evidence>
<evidence type="ECO:0000256" key="2">
    <source>
        <dbReference type="ARBA" id="ARBA00008029"/>
    </source>
</evidence>
<feature type="region of interest" description="Disordered" evidence="7">
    <location>
        <begin position="77"/>
        <end position="116"/>
    </location>
</feature>
<dbReference type="AlphaFoldDB" id="A0A0G4J6S3"/>
<proteinExistence type="inferred from homology"/>
<evidence type="ECO:0000256" key="6">
    <source>
        <dbReference type="ARBA" id="ARBA00023306"/>
    </source>
</evidence>
<dbReference type="GO" id="GO:0007094">
    <property type="term" value="P:mitotic spindle assembly checkpoint signaling"/>
    <property type="evidence" value="ECO:0007669"/>
    <property type="project" value="InterPro"/>
</dbReference>
<dbReference type="GO" id="GO:0051315">
    <property type="term" value="P:attachment of mitotic spindle microtubules to kinetochore"/>
    <property type="evidence" value="ECO:0007669"/>
    <property type="project" value="TreeGrafter"/>
</dbReference>
<sequence>MAIEGDVMDQVRAVLNASSNDHALQVLVSVLAEVRSLRLCRDELSEIQERAARQADQLERALDTIATLEARVARGETNPSTTKVLRLKRNPMSTSSSSDPSTAESEAQTDPDQRDVRLTLEINELRAEVDAWKKRRNTLMQVYARETELFRDDLLQMLGYRIEYLAHQREYRLRSMFAEPGSDDDDDNVLLFRRARDGSIQVIETRFITELPASTLDSLHTSSSIPVFLAHVTLAMWRQRSCPS</sequence>
<evidence type="ECO:0008006" key="12">
    <source>
        <dbReference type="Google" id="ProtNLM"/>
    </source>
</evidence>
<comment type="subcellular location">
    <subcellularLocation>
        <location evidence="1">Nucleus</location>
    </subcellularLocation>
</comment>
<keyword evidence="4" id="KW-0498">Mitosis</keyword>
<dbReference type="GO" id="GO:0000776">
    <property type="term" value="C:kinetochore"/>
    <property type="evidence" value="ECO:0007669"/>
    <property type="project" value="TreeGrafter"/>
</dbReference>
<evidence type="ECO:0000313" key="10">
    <source>
        <dbReference type="Proteomes" id="UP000039324"/>
    </source>
</evidence>
<accession>A0A0G4J6S3</accession>
<name>A0A0G4J6S3_PLABS</name>
<evidence type="ECO:0000313" key="8">
    <source>
        <dbReference type="EMBL" id="CEP03260.1"/>
    </source>
</evidence>
<evidence type="ECO:0000313" key="11">
    <source>
        <dbReference type="Proteomes" id="UP000290189"/>
    </source>
</evidence>
<evidence type="ECO:0000256" key="4">
    <source>
        <dbReference type="ARBA" id="ARBA00022776"/>
    </source>
</evidence>
<dbReference type="InterPro" id="IPR008672">
    <property type="entry name" value="Mad1"/>
</dbReference>
<dbReference type="OrthoDB" id="331602at2759"/>
<dbReference type="STRING" id="37360.A0A0G4J6S3"/>
<keyword evidence="3" id="KW-0132">Cell division</keyword>
<dbReference type="PANTHER" id="PTHR23168">
    <property type="entry name" value="MITOTIC SPINDLE ASSEMBLY CHECKPOINT PROTEIN MAD1 MITOTIC ARREST DEFICIENT-LIKE PROTEIN 1"/>
    <property type="match status" value="1"/>
</dbReference>
<evidence type="ECO:0000313" key="9">
    <source>
        <dbReference type="EMBL" id="SPQ95494.1"/>
    </source>
</evidence>
<keyword evidence="10" id="KW-1185">Reference proteome</keyword>
<evidence type="ECO:0000256" key="7">
    <source>
        <dbReference type="SAM" id="MobiDB-lite"/>
    </source>
</evidence>
<gene>
    <name evidence="8" type="ORF">PBRA_003020</name>
    <name evidence="9" type="ORF">PLBR_LOCUS2709</name>
</gene>
<dbReference type="Proteomes" id="UP000039324">
    <property type="component" value="Unassembled WGS sequence"/>
</dbReference>
<keyword evidence="9" id="KW-0496">Mitochondrion</keyword>
<dbReference type="Pfam" id="PF05557">
    <property type="entry name" value="MAD"/>
    <property type="match status" value="1"/>
</dbReference>
<keyword evidence="5" id="KW-0539">Nucleus</keyword>
<reference evidence="9 11" key="2">
    <citation type="submission" date="2018-03" db="EMBL/GenBank/DDBJ databases">
        <authorList>
            <person name="Fogelqvist J."/>
        </authorList>
    </citation>
    <scope>NUCLEOTIDE SEQUENCE [LARGE SCALE GENOMIC DNA]</scope>
</reference>
<dbReference type="Proteomes" id="UP000290189">
    <property type="component" value="Unassembled WGS sequence"/>
</dbReference>
<dbReference type="Gene3D" id="3.30.457.60">
    <property type="match status" value="1"/>
</dbReference>
<organism evidence="8 10">
    <name type="scientific">Plasmodiophora brassicae</name>
    <name type="common">Clubroot disease agent</name>
    <dbReference type="NCBI Taxonomy" id="37360"/>
    <lineage>
        <taxon>Eukaryota</taxon>
        <taxon>Sar</taxon>
        <taxon>Rhizaria</taxon>
        <taxon>Endomyxa</taxon>
        <taxon>Phytomyxea</taxon>
        <taxon>Plasmodiophorida</taxon>
        <taxon>Plasmodiophoridae</taxon>
        <taxon>Plasmodiophora</taxon>
    </lineage>
</organism>
<evidence type="ECO:0000256" key="5">
    <source>
        <dbReference type="ARBA" id="ARBA00023242"/>
    </source>
</evidence>
<dbReference type="GO" id="GO:0005635">
    <property type="term" value="C:nuclear envelope"/>
    <property type="evidence" value="ECO:0007669"/>
    <property type="project" value="TreeGrafter"/>
</dbReference>
<geneLocation type="mitochondrion" evidence="9"/>
<dbReference type="Gene3D" id="6.10.250.90">
    <property type="match status" value="1"/>
</dbReference>
<feature type="compositionally biased region" description="Low complexity" evidence="7">
    <location>
        <begin position="93"/>
        <end position="106"/>
    </location>
</feature>
<comment type="similarity">
    <text evidence="2">Belongs to the MAD1 family.</text>
</comment>
<dbReference type="GO" id="GO:0051301">
    <property type="term" value="P:cell division"/>
    <property type="evidence" value="ECO:0007669"/>
    <property type="project" value="UniProtKB-KW"/>
</dbReference>